<dbReference type="EMBL" id="KZ772739">
    <property type="protein sequence ID" value="PTQ36005.1"/>
    <property type="molecule type" value="Genomic_DNA"/>
</dbReference>
<feature type="compositionally biased region" description="Low complexity" evidence="1">
    <location>
        <begin position="165"/>
        <end position="186"/>
    </location>
</feature>
<dbReference type="OrthoDB" id="449340at2759"/>
<evidence type="ECO:0000256" key="1">
    <source>
        <dbReference type="SAM" id="MobiDB-lite"/>
    </source>
</evidence>
<accession>A0A2R6WQB1</accession>
<evidence type="ECO:0000313" key="3">
    <source>
        <dbReference type="Proteomes" id="UP000244005"/>
    </source>
</evidence>
<dbReference type="Gramene" id="Mp7g18960.1">
    <property type="protein sequence ID" value="Mp7g18960.1.cds1"/>
    <property type="gene ID" value="Mp7g18960"/>
</dbReference>
<dbReference type="AlphaFoldDB" id="A0A2R6WQB1"/>
<feature type="region of interest" description="Disordered" evidence="1">
    <location>
        <begin position="122"/>
        <end position="206"/>
    </location>
</feature>
<protein>
    <submittedName>
        <fullName evidence="2">Uncharacterized protein</fullName>
    </submittedName>
</protein>
<dbReference type="Proteomes" id="UP000244005">
    <property type="component" value="Unassembled WGS sequence"/>
</dbReference>
<gene>
    <name evidence="2" type="ORF">MARPO_0067s0082</name>
</gene>
<organism evidence="2 3">
    <name type="scientific">Marchantia polymorpha</name>
    <name type="common">Common liverwort</name>
    <name type="synonym">Marchantia aquatica</name>
    <dbReference type="NCBI Taxonomy" id="3197"/>
    <lineage>
        <taxon>Eukaryota</taxon>
        <taxon>Viridiplantae</taxon>
        <taxon>Streptophyta</taxon>
        <taxon>Embryophyta</taxon>
        <taxon>Marchantiophyta</taxon>
        <taxon>Marchantiopsida</taxon>
        <taxon>Marchantiidae</taxon>
        <taxon>Marchantiales</taxon>
        <taxon>Marchantiaceae</taxon>
        <taxon>Marchantia</taxon>
    </lineage>
</organism>
<keyword evidence="3" id="KW-1185">Reference proteome</keyword>
<feature type="compositionally biased region" description="Basic and acidic residues" evidence="1">
    <location>
        <begin position="142"/>
        <end position="157"/>
    </location>
</feature>
<reference evidence="3" key="1">
    <citation type="journal article" date="2017" name="Cell">
        <title>Insights into land plant evolution garnered from the Marchantia polymorpha genome.</title>
        <authorList>
            <person name="Bowman J.L."/>
            <person name="Kohchi T."/>
            <person name="Yamato K.T."/>
            <person name="Jenkins J."/>
            <person name="Shu S."/>
            <person name="Ishizaki K."/>
            <person name="Yamaoka S."/>
            <person name="Nishihama R."/>
            <person name="Nakamura Y."/>
            <person name="Berger F."/>
            <person name="Adam C."/>
            <person name="Aki S.S."/>
            <person name="Althoff F."/>
            <person name="Araki T."/>
            <person name="Arteaga-Vazquez M.A."/>
            <person name="Balasubrmanian S."/>
            <person name="Barry K."/>
            <person name="Bauer D."/>
            <person name="Boehm C.R."/>
            <person name="Briginshaw L."/>
            <person name="Caballero-Perez J."/>
            <person name="Catarino B."/>
            <person name="Chen F."/>
            <person name="Chiyoda S."/>
            <person name="Chovatia M."/>
            <person name="Davies K.M."/>
            <person name="Delmans M."/>
            <person name="Demura T."/>
            <person name="Dierschke T."/>
            <person name="Dolan L."/>
            <person name="Dorantes-Acosta A.E."/>
            <person name="Eklund D.M."/>
            <person name="Florent S.N."/>
            <person name="Flores-Sandoval E."/>
            <person name="Fujiyama A."/>
            <person name="Fukuzawa H."/>
            <person name="Galik B."/>
            <person name="Grimanelli D."/>
            <person name="Grimwood J."/>
            <person name="Grossniklaus U."/>
            <person name="Hamada T."/>
            <person name="Haseloff J."/>
            <person name="Hetherington A.J."/>
            <person name="Higo A."/>
            <person name="Hirakawa Y."/>
            <person name="Hundley H.N."/>
            <person name="Ikeda Y."/>
            <person name="Inoue K."/>
            <person name="Inoue S.I."/>
            <person name="Ishida S."/>
            <person name="Jia Q."/>
            <person name="Kakita M."/>
            <person name="Kanazawa T."/>
            <person name="Kawai Y."/>
            <person name="Kawashima T."/>
            <person name="Kennedy M."/>
            <person name="Kinose K."/>
            <person name="Kinoshita T."/>
            <person name="Kohara Y."/>
            <person name="Koide E."/>
            <person name="Komatsu K."/>
            <person name="Kopischke S."/>
            <person name="Kubo M."/>
            <person name="Kyozuka J."/>
            <person name="Lagercrantz U."/>
            <person name="Lin S.S."/>
            <person name="Lindquist E."/>
            <person name="Lipzen A.M."/>
            <person name="Lu C.W."/>
            <person name="De Luna E."/>
            <person name="Martienssen R.A."/>
            <person name="Minamino N."/>
            <person name="Mizutani M."/>
            <person name="Mizutani M."/>
            <person name="Mochizuki N."/>
            <person name="Monte I."/>
            <person name="Mosher R."/>
            <person name="Nagasaki H."/>
            <person name="Nakagami H."/>
            <person name="Naramoto S."/>
            <person name="Nishitani K."/>
            <person name="Ohtani M."/>
            <person name="Okamoto T."/>
            <person name="Okumura M."/>
            <person name="Phillips J."/>
            <person name="Pollak B."/>
            <person name="Reinders A."/>
            <person name="Rovekamp M."/>
            <person name="Sano R."/>
            <person name="Sawa S."/>
            <person name="Schmid M.W."/>
            <person name="Shirakawa M."/>
            <person name="Solano R."/>
            <person name="Spunde A."/>
            <person name="Suetsugu N."/>
            <person name="Sugano S."/>
            <person name="Sugiyama A."/>
            <person name="Sun R."/>
            <person name="Suzuki Y."/>
            <person name="Takenaka M."/>
            <person name="Takezawa D."/>
            <person name="Tomogane H."/>
            <person name="Tsuzuki M."/>
            <person name="Ueda T."/>
            <person name="Umeda M."/>
            <person name="Ward J.M."/>
            <person name="Watanabe Y."/>
            <person name="Yazaki K."/>
            <person name="Yokoyama R."/>
            <person name="Yoshitake Y."/>
            <person name="Yotsui I."/>
            <person name="Zachgo S."/>
            <person name="Schmutz J."/>
        </authorList>
    </citation>
    <scope>NUCLEOTIDE SEQUENCE [LARGE SCALE GENOMIC DNA]</scope>
    <source>
        <strain evidence="3">Tak-1</strain>
    </source>
</reference>
<name>A0A2R6WQB1_MARPO</name>
<sequence>MWLHHGIVVPVSAIRYSQDFILSIFDDKRSLADTVNQIVSGKISAQNAPRLIVWFYGDHLFTQHNRWLWCFQKAGVEKLIVSLVCPRKFSRCGKKWMTFEYTENYSRYADPSFVPAIRQVSSVEPPQKNHRRRSRNWVQPNEDCRGSDECLKTDGRDQPPPPSNRPQSRPPITCTRLETPITTRTTKGSSTAVHAEDVCSAPEESPQVVPSARNIIRLGSPIAAK</sequence>
<proteinExistence type="predicted"/>
<evidence type="ECO:0000313" key="2">
    <source>
        <dbReference type="EMBL" id="PTQ36005.1"/>
    </source>
</evidence>